<gene>
    <name evidence="6" type="ORF">E6K80_11075</name>
</gene>
<feature type="transmembrane region" description="Helical" evidence="4">
    <location>
        <begin position="353"/>
        <end position="374"/>
    </location>
</feature>
<feature type="transmembrane region" description="Helical" evidence="4">
    <location>
        <begin position="44"/>
        <end position="64"/>
    </location>
</feature>
<keyword evidence="1 4" id="KW-0812">Transmembrane</keyword>
<evidence type="ECO:0000256" key="2">
    <source>
        <dbReference type="ARBA" id="ARBA00022989"/>
    </source>
</evidence>
<dbReference type="EMBL" id="VBPA01000283">
    <property type="protein sequence ID" value="TMQ69609.1"/>
    <property type="molecule type" value="Genomic_DNA"/>
</dbReference>
<keyword evidence="3 4" id="KW-0472">Membrane</keyword>
<keyword evidence="2 4" id="KW-1133">Transmembrane helix</keyword>
<evidence type="ECO:0000256" key="1">
    <source>
        <dbReference type="ARBA" id="ARBA00022692"/>
    </source>
</evidence>
<feature type="transmembrane region" description="Helical" evidence="4">
    <location>
        <begin position="71"/>
        <end position="91"/>
    </location>
</feature>
<comment type="caution">
    <text evidence="6">The sequence shown here is derived from an EMBL/GenBank/DDBJ whole genome shotgun (WGS) entry which is preliminary data.</text>
</comment>
<sequence length="396" mass="41889">MRRWNPRLGLLSFGHFTTDAYSSFFSPLLPLLVTKLDLSLTRVGTLVAFMSLASSMAQPLFGLVSDRMRHPWFVALGPLMAAVFISSLGLAPDYPRLVALLVLGGLGVAAFHPQAASMAGETSPRRGMAMAFFVTGGTLGFALGPLLAVGTVHWLGLGKSWVAAIPGVVIALFLLSVLGKVRPTRHEARERPALRELRPVLRPLTLLYFAVVARSAVSYGFMTFLPLLLTRRGYSVVQAGGLASLYLGSGALGGFLGGWLADRWGGRRVILVSFVGAVPLYFTFLFAPDPWCLVSLVLGSFVLQTSLPVNVVMGQELSPRHASTISSLLMGAAWGLGALLIGPIGALADRWSLQWALFTLALVLVGGLSCAIALPAPRRAAEPVDLASPAGTVAGS</sequence>
<evidence type="ECO:0000256" key="3">
    <source>
        <dbReference type="ARBA" id="ARBA00023136"/>
    </source>
</evidence>
<reference evidence="6 7" key="1">
    <citation type="journal article" date="2019" name="Nat. Microbiol.">
        <title>Mediterranean grassland soil C-N compound turnover is dependent on rainfall and depth, and is mediated by genomically divergent microorganisms.</title>
        <authorList>
            <person name="Diamond S."/>
            <person name="Andeer P.F."/>
            <person name="Li Z."/>
            <person name="Crits-Christoph A."/>
            <person name="Burstein D."/>
            <person name="Anantharaman K."/>
            <person name="Lane K.R."/>
            <person name="Thomas B.C."/>
            <person name="Pan C."/>
            <person name="Northen T.R."/>
            <person name="Banfield J.F."/>
        </authorList>
    </citation>
    <scope>NUCLEOTIDE SEQUENCE [LARGE SCALE GENOMIC DNA]</scope>
    <source>
        <strain evidence="6">WS_10</strain>
    </source>
</reference>
<organism evidence="6 7">
    <name type="scientific">Eiseniibacteriota bacterium</name>
    <dbReference type="NCBI Taxonomy" id="2212470"/>
    <lineage>
        <taxon>Bacteria</taxon>
        <taxon>Candidatus Eiseniibacteriota</taxon>
    </lineage>
</organism>
<feature type="transmembrane region" description="Helical" evidence="4">
    <location>
        <begin position="97"/>
        <end position="116"/>
    </location>
</feature>
<dbReference type="PANTHER" id="PTHR43129">
    <property type="entry name" value="FOSMIDOMYCIN RESISTANCE PROTEIN"/>
    <property type="match status" value="1"/>
</dbReference>
<dbReference type="PANTHER" id="PTHR43129:SF1">
    <property type="entry name" value="FOSMIDOMYCIN RESISTANCE PROTEIN"/>
    <property type="match status" value="1"/>
</dbReference>
<name>A0A538U1D6_UNCEI</name>
<feature type="transmembrane region" description="Helical" evidence="4">
    <location>
        <begin position="293"/>
        <end position="313"/>
    </location>
</feature>
<feature type="transmembrane region" description="Helical" evidence="4">
    <location>
        <begin position="325"/>
        <end position="347"/>
    </location>
</feature>
<proteinExistence type="predicted"/>
<protein>
    <submittedName>
        <fullName evidence="6">MFS transporter</fullName>
    </submittedName>
</protein>
<feature type="transmembrane region" description="Helical" evidence="4">
    <location>
        <begin position="161"/>
        <end position="179"/>
    </location>
</feature>
<dbReference type="Gene3D" id="1.20.1250.20">
    <property type="entry name" value="MFS general substrate transporter like domains"/>
    <property type="match status" value="2"/>
</dbReference>
<feature type="transmembrane region" description="Helical" evidence="4">
    <location>
        <begin position="242"/>
        <end position="261"/>
    </location>
</feature>
<dbReference type="InterPro" id="IPR036259">
    <property type="entry name" value="MFS_trans_sf"/>
</dbReference>
<dbReference type="PROSITE" id="PS50850">
    <property type="entry name" value="MFS"/>
    <property type="match status" value="1"/>
</dbReference>
<dbReference type="Pfam" id="PF07690">
    <property type="entry name" value="MFS_1"/>
    <property type="match status" value="1"/>
</dbReference>
<feature type="transmembrane region" description="Helical" evidence="4">
    <location>
        <begin position="268"/>
        <end position="287"/>
    </location>
</feature>
<feature type="transmembrane region" description="Helical" evidence="4">
    <location>
        <begin position="128"/>
        <end position="155"/>
    </location>
</feature>
<accession>A0A538U1D6</accession>
<dbReference type="CDD" id="cd17478">
    <property type="entry name" value="MFS_FsR"/>
    <property type="match status" value="1"/>
</dbReference>
<dbReference type="GO" id="GO:0005886">
    <property type="term" value="C:plasma membrane"/>
    <property type="evidence" value="ECO:0007669"/>
    <property type="project" value="TreeGrafter"/>
</dbReference>
<dbReference type="SUPFAM" id="SSF103473">
    <property type="entry name" value="MFS general substrate transporter"/>
    <property type="match status" value="1"/>
</dbReference>
<evidence type="ECO:0000256" key="4">
    <source>
        <dbReference type="SAM" id="Phobius"/>
    </source>
</evidence>
<evidence type="ECO:0000313" key="7">
    <source>
        <dbReference type="Proteomes" id="UP000319836"/>
    </source>
</evidence>
<evidence type="ECO:0000259" key="5">
    <source>
        <dbReference type="PROSITE" id="PS50850"/>
    </source>
</evidence>
<dbReference type="AlphaFoldDB" id="A0A538U1D6"/>
<dbReference type="Proteomes" id="UP000319836">
    <property type="component" value="Unassembled WGS sequence"/>
</dbReference>
<dbReference type="InterPro" id="IPR020846">
    <property type="entry name" value="MFS_dom"/>
</dbReference>
<dbReference type="GO" id="GO:0022857">
    <property type="term" value="F:transmembrane transporter activity"/>
    <property type="evidence" value="ECO:0007669"/>
    <property type="project" value="InterPro"/>
</dbReference>
<dbReference type="InterPro" id="IPR011701">
    <property type="entry name" value="MFS"/>
</dbReference>
<feature type="domain" description="Major facilitator superfamily (MFS) profile" evidence="5">
    <location>
        <begin position="7"/>
        <end position="379"/>
    </location>
</feature>
<evidence type="ECO:0000313" key="6">
    <source>
        <dbReference type="EMBL" id="TMQ69609.1"/>
    </source>
</evidence>
<feature type="transmembrane region" description="Helical" evidence="4">
    <location>
        <begin position="200"/>
        <end position="222"/>
    </location>
</feature>